<dbReference type="InterPro" id="IPR050811">
    <property type="entry name" value="Phosphate_ABC_transporter"/>
</dbReference>
<dbReference type="SUPFAM" id="SSF53850">
    <property type="entry name" value="Periplasmic binding protein-like II"/>
    <property type="match status" value="1"/>
</dbReference>
<dbReference type="InterPro" id="IPR024370">
    <property type="entry name" value="PBP_domain"/>
</dbReference>
<protein>
    <submittedName>
        <fullName evidence="4">Phosphate-binding protein</fullName>
    </submittedName>
</protein>
<dbReference type="STRING" id="1193502.SHALO_2888"/>
<feature type="signal peptide" evidence="2">
    <location>
        <begin position="1"/>
        <end position="16"/>
    </location>
</feature>
<dbReference type="Pfam" id="PF12849">
    <property type="entry name" value="PBP_like_2"/>
    <property type="match status" value="1"/>
</dbReference>
<dbReference type="Gene3D" id="3.40.190.10">
    <property type="entry name" value="Periplasmic binding protein-like II"/>
    <property type="match status" value="2"/>
</dbReference>
<reference evidence="5" key="1">
    <citation type="submission" date="2016-08" db="EMBL/GenBank/DDBJ databases">
        <title>Complete genome sequence of the organohalide-respiring Epsilonproteobacterium Sulfurospirillum halorespirans.</title>
        <authorList>
            <person name="Goris T."/>
            <person name="Zimmermann J."/>
            <person name="Schenz B."/>
            <person name="Lemos M."/>
            <person name="Hackermueller J."/>
            <person name="Diekert G."/>
        </authorList>
    </citation>
    <scope>NUCLEOTIDE SEQUENCE [LARGE SCALE GENOMIC DNA]</scope>
    <source>
        <strain>DSM 13726</strain>
        <strain evidence="5">PCE-M2</strain>
    </source>
</reference>
<feature type="chain" id="PRO_5009099617" evidence="2">
    <location>
        <begin position="17"/>
        <end position="265"/>
    </location>
</feature>
<dbReference type="KEGG" id="shal:SHALO_2888"/>
<dbReference type="CDD" id="cd13653">
    <property type="entry name" value="PBP2_phosphate_like_1"/>
    <property type="match status" value="1"/>
</dbReference>
<gene>
    <name evidence="4" type="ORF">SHALO_2888</name>
</gene>
<evidence type="ECO:0000256" key="1">
    <source>
        <dbReference type="ARBA" id="ARBA00022729"/>
    </source>
</evidence>
<accession>A0A1D7TNU9</accession>
<dbReference type="Proteomes" id="UP000094609">
    <property type="component" value="Chromosome"/>
</dbReference>
<dbReference type="PANTHER" id="PTHR30570:SF1">
    <property type="entry name" value="PHOSPHATE-BINDING PROTEIN PSTS"/>
    <property type="match status" value="1"/>
</dbReference>
<sequence length="265" mass="29158">MRLIFLCLGFFLTLHSAELSYVGSSTIGKTVLPEFAKQFSKNYGHTFSRIENPGSGQGVDALLKDKTELAGISRAIETKERALGLRFFIIGYDAIGVVVHKNNPVKNLSMEQLKDIFSGKIKNWSDVGGINEPIIVVIETLADKRATQIVFTEIVFDTKVLVGTYSKDAIEVDAPIDEVNYVKNHPNAITAASMVFVKNTPEVQALSINDVEAIDRNIADGSYPISRPLVLVTKENLSTALVQFLNYVYTKEAQAIVAKTFVAVR</sequence>
<keyword evidence="1 2" id="KW-0732">Signal</keyword>
<proteinExistence type="predicted"/>
<evidence type="ECO:0000259" key="3">
    <source>
        <dbReference type="Pfam" id="PF12849"/>
    </source>
</evidence>
<dbReference type="PANTHER" id="PTHR30570">
    <property type="entry name" value="PERIPLASMIC PHOSPHATE BINDING COMPONENT OF PHOSPHATE ABC TRANSPORTER"/>
    <property type="match status" value="1"/>
</dbReference>
<feature type="domain" description="PBP" evidence="3">
    <location>
        <begin position="20"/>
        <end position="252"/>
    </location>
</feature>
<dbReference type="EMBL" id="CP017111">
    <property type="protein sequence ID" value="AOO66640.1"/>
    <property type="molecule type" value="Genomic_DNA"/>
</dbReference>
<dbReference type="PATRIC" id="fig|1193502.14.peg.2923"/>
<evidence type="ECO:0000313" key="4">
    <source>
        <dbReference type="EMBL" id="AOO66640.1"/>
    </source>
</evidence>
<keyword evidence="5" id="KW-1185">Reference proteome</keyword>
<dbReference type="RefSeq" id="WP_069479156.1">
    <property type="nucleotide sequence ID" value="NZ_CP017111.1"/>
</dbReference>
<evidence type="ECO:0000256" key="2">
    <source>
        <dbReference type="SAM" id="SignalP"/>
    </source>
</evidence>
<evidence type="ECO:0000313" key="5">
    <source>
        <dbReference type="Proteomes" id="UP000094609"/>
    </source>
</evidence>
<name>A0A1D7TNU9_9BACT</name>
<organism evidence="4 5">
    <name type="scientific">Sulfurospirillum halorespirans DSM 13726</name>
    <dbReference type="NCBI Taxonomy" id="1193502"/>
    <lineage>
        <taxon>Bacteria</taxon>
        <taxon>Pseudomonadati</taxon>
        <taxon>Campylobacterota</taxon>
        <taxon>Epsilonproteobacteria</taxon>
        <taxon>Campylobacterales</taxon>
        <taxon>Sulfurospirillaceae</taxon>
        <taxon>Sulfurospirillum</taxon>
    </lineage>
</organism>
<dbReference type="AlphaFoldDB" id="A0A1D7TNU9"/>